<gene>
    <name evidence="2" type="ORF">AVDCRST_MAG95-2574</name>
</gene>
<evidence type="ECO:0000256" key="1">
    <source>
        <dbReference type="SAM" id="Phobius"/>
    </source>
</evidence>
<organism evidence="2">
    <name type="scientific">uncultured Adhaeribacter sp</name>
    <dbReference type="NCBI Taxonomy" id="448109"/>
    <lineage>
        <taxon>Bacteria</taxon>
        <taxon>Pseudomonadati</taxon>
        <taxon>Bacteroidota</taxon>
        <taxon>Cytophagia</taxon>
        <taxon>Cytophagales</taxon>
        <taxon>Hymenobacteraceae</taxon>
        <taxon>Adhaeribacter</taxon>
        <taxon>environmental samples</taxon>
    </lineage>
</organism>
<dbReference type="AlphaFoldDB" id="A0A6J4J0E8"/>
<keyword evidence="1" id="KW-1133">Transmembrane helix</keyword>
<protein>
    <submittedName>
        <fullName evidence="2">Uncharacterized protein</fullName>
    </submittedName>
</protein>
<feature type="transmembrane region" description="Helical" evidence="1">
    <location>
        <begin position="106"/>
        <end position="127"/>
    </location>
</feature>
<keyword evidence="1" id="KW-0812">Transmembrane</keyword>
<proteinExistence type="predicted"/>
<name>A0A6J4J0E8_9BACT</name>
<reference evidence="2" key="1">
    <citation type="submission" date="2020-02" db="EMBL/GenBank/DDBJ databases">
        <authorList>
            <person name="Meier V. D."/>
        </authorList>
    </citation>
    <scope>NUCLEOTIDE SEQUENCE</scope>
    <source>
        <strain evidence="2">AVDCRST_MAG95</strain>
    </source>
</reference>
<feature type="transmembrane region" description="Helical" evidence="1">
    <location>
        <begin position="55"/>
        <end position="78"/>
    </location>
</feature>
<keyword evidence="1" id="KW-0472">Membrane</keyword>
<sequence length="133" mass="15018">METGKRDTFTGQILARASASPELNLDFTARVMAQIEADTIAHRANIYEPLIPNRVWRWLGIILSSMVLLVLSLSVLVFGPSPDFRILRQFTGLLPDTLLTLKTVTYLPQLVLAGIICFCWLMLDYCYGRLKKS</sequence>
<evidence type="ECO:0000313" key="2">
    <source>
        <dbReference type="EMBL" id="CAA9266991.1"/>
    </source>
</evidence>
<accession>A0A6J4J0E8</accession>
<dbReference type="EMBL" id="CADCTJ010000807">
    <property type="protein sequence ID" value="CAA9266991.1"/>
    <property type="molecule type" value="Genomic_DNA"/>
</dbReference>